<protein>
    <submittedName>
        <fullName evidence="1">Type I-E CRISPR-associated protein Cas7/Cse4/CasC</fullName>
    </submittedName>
</protein>
<name>A0A417XZQ1_9ACTN</name>
<evidence type="ECO:0000313" key="2">
    <source>
        <dbReference type="Proteomes" id="UP000283644"/>
    </source>
</evidence>
<comment type="caution">
    <text evidence="1">The sequence shown here is derived from an EMBL/GenBank/DDBJ whole genome shotgun (WGS) entry which is preliminary data.</text>
</comment>
<dbReference type="Pfam" id="PF09344">
    <property type="entry name" value="Cas_CT1975"/>
    <property type="match status" value="1"/>
</dbReference>
<reference evidence="1 2" key="1">
    <citation type="submission" date="2018-09" db="EMBL/GenBank/DDBJ databases">
        <title>Genome sequencing of Nocardioides immobilis CCTCC AB 2017083 for comparison to Nocardioides silvaticus.</title>
        <authorList>
            <person name="Li C."/>
            <person name="Wang G."/>
        </authorList>
    </citation>
    <scope>NUCLEOTIDE SEQUENCE [LARGE SCALE GENOMIC DNA]</scope>
    <source>
        <strain evidence="1 2">CCTCC AB 2017083</strain>
    </source>
</reference>
<proteinExistence type="predicted"/>
<dbReference type="RefSeq" id="WP_118926533.1">
    <property type="nucleotide sequence ID" value="NZ_QXGH01000021.1"/>
</dbReference>
<organism evidence="1 2">
    <name type="scientific">Nocardioides immobilis</name>
    <dbReference type="NCBI Taxonomy" id="2049295"/>
    <lineage>
        <taxon>Bacteria</taxon>
        <taxon>Bacillati</taxon>
        <taxon>Actinomycetota</taxon>
        <taxon>Actinomycetes</taxon>
        <taxon>Propionibacteriales</taxon>
        <taxon>Nocardioidaceae</taxon>
        <taxon>Nocardioides</taxon>
    </lineage>
</organism>
<dbReference type="NCBIfam" id="TIGR01869">
    <property type="entry name" value="casC_Cse4"/>
    <property type="match status" value="1"/>
</dbReference>
<dbReference type="InterPro" id="IPR010148">
    <property type="entry name" value="CRISPR-assoc_prot_CT1975"/>
</dbReference>
<sequence length="383" mass="41303">MTTFIDIHVLQTVPSSNLNRDDTGSPKTAIFGGVRRARVSSQAWKHATRRDFAAYLPESDRGLRTRRIMEDLTGRISALDASLSTDEALQLAKDVMSAANPNITFKEPRPKKPAKGEDAAPVDPFGLSDYLIFISNQQLDRLAELAVDGRAGELDKRAAKEVLKQDNGIEVALFGRMVADDKSISVDASVQVAHAISTHPVETEYDYFTAVDDANAETDPGAGMIGVIEFNSSTLYRYATINLDQLQKNLGDTDVAKRAAEAFVRSFSVSMPSGKQNTFANGTLPDAVVVQVRHRRPVNLVGAFEAPIRPDGKAALSVLSAEALAKEAREVDAAYGTPPTSTYVMAVKSEVAAALGDTGEHIGFEQLIDRVGDRVLEALRGTA</sequence>
<evidence type="ECO:0000313" key="1">
    <source>
        <dbReference type="EMBL" id="RHW25831.1"/>
    </source>
</evidence>
<keyword evidence="2" id="KW-1185">Reference proteome</keyword>
<gene>
    <name evidence="1" type="primary">cas7e</name>
    <name evidence="1" type="ORF">D0Z08_17500</name>
</gene>
<dbReference type="EMBL" id="QXGH01000021">
    <property type="protein sequence ID" value="RHW25831.1"/>
    <property type="molecule type" value="Genomic_DNA"/>
</dbReference>
<dbReference type="OrthoDB" id="5291250at2"/>
<dbReference type="Proteomes" id="UP000283644">
    <property type="component" value="Unassembled WGS sequence"/>
</dbReference>
<accession>A0A417XZQ1</accession>
<dbReference type="AlphaFoldDB" id="A0A417XZQ1"/>